<comment type="caution">
    <text evidence="3">The sequence shown here is derived from an EMBL/GenBank/DDBJ whole genome shotgun (WGS) entry which is preliminary data.</text>
</comment>
<protein>
    <submittedName>
        <fullName evidence="3">ATP-binding protein</fullName>
    </submittedName>
</protein>
<dbReference type="PANTHER" id="PTHR35526:SF3">
    <property type="entry name" value="ANTI-SIGMA-F FACTOR RSBW"/>
    <property type="match status" value="1"/>
</dbReference>
<evidence type="ECO:0000256" key="1">
    <source>
        <dbReference type="ARBA" id="ARBA00022527"/>
    </source>
</evidence>
<dbReference type="InterPro" id="IPR036890">
    <property type="entry name" value="HATPase_C_sf"/>
</dbReference>
<evidence type="ECO:0000313" key="4">
    <source>
        <dbReference type="Proteomes" id="UP001595816"/>
    </source>
</evidence>
<keyword evidence="1" id="KW-0723">Serine/threonine-protein kinase</keyword>
<dbReference type="SUPFAM" id="SSF55874">
    <property type="entry name" value="ATPase domain of HSP90 chaperone/DNA topoisomerase II/histidine kinase"/>
    <property type="match status" value="1"/>
</dbReference>
<dbReference type="PANTHER" id="PTHR35526">
    <property type="entry name" value="ANTI-SIGMA-F FACTOR RSBW-RELATED"/>
    <property type="match status" value="1"/>
</dbReference>
<keyword evidence="1" id="KW-0418">Kinase</keyword>
<feature type="domain" description="Histidine kinase/HSP90-like ATPase" evidence="2">
    <location>
        <begin position="15"/>
        <end position="122"/>
    </location>
</feature>
<dbReference type="InterPro" id="IPR003594">
    <property type="entry name" value="HATPase_dom"/>
</dbReference>
<name>A0ABV8LXT7_9ACTN</name>
<dbReference type="RefSeq" id="WP_253762961.1">
    <property type="nucleotide sequence ID" value="NZ_JAMZDZ010000001.1"/>
</dbReference>
<accession>A0ABV8LXT7</accession>
<dbReference type="GO" id="GO:0005524">
    <property type="term" value="F:ATP binding"/>
    <property type="evidence" value="ECO:0007669"/>
    <property type="project" value="UniProtKB-KW"/>
</dbReference>
<proteinExistence type="predicted"/>
<dbReference type="Pfam" id="PF13581">
    <property type="entry name" value="HATPase_c_2"/>
    <property type="match status" value="1"/>
</dbReference>
<dbReference type="CDD" id="cd16936">
    <property type="entry name" value="HATPase_RsbW-like"/>
    <property type="match status" value="1"/>
</dbReference>
<keyword evidence="3" id="KW-0067">ATP-binding</keyword>
<gene>
    <name evidence="3" type="ORF">ACFOZ4_31170</name>
</gene>
<evidence type="ECO:0000313" key="3">
    <source>
        <dbReference type="EMBL" id="MFC4135095.1"/>
    </source>
</evidence>
<dbReference type="Proteomes" id="UP001595816">
    <property type="component" value="Unassembled WGS sequence"/>
</dbReference>
<reference evidence="4" key="1">
    <citation type="journal article" date="2019" name="Int. J. Syst. Evol. Microbiol.">
        <title>The Global Catalogue of Microorganisms (GCM) 10K type strain sequencing project: providing services to taxonomists for standard genome sequencing and annotation.</title>
        <authorList>
            <consortium name="The Broad Institute Genomics Platform"/>
            <consortium name="The Broad Institute Genome Sequencing Center for Infectious Disease"/>
            <person name="Wu L."/>
            <person name="Ma J."/>
        </authorList>
    </citation>
    <scope>NUCLEOTIDE SEQUENCE [LARGE SCALE GENOMIC DNA]</scope>
    <source>
        <strain evidence="4">CGMCC 4.7289</strain>
    </source>
</reference>
<dbReference type="EMBL" id="JBHSAY010000020">
    <property type="protein sequence ID" value="MFC4135095.1"/>
    <property type="molecule type" value="Genomic_DNA"/>
</dbReference>
<organism evidence="3 4">
    <name type="scientific">Hamadaea flava</name>
    <dbReference type="NCBI Taxonomy" id="1742688"/>
    <lineage>
        <taxon>Bacteria</taxon>
        <taxon>Bacillati</taxon>
        <taxon>Actinomycetota</taxon>
        <taxon>Actinomycetes</taxon>
        <taxon>Micromonosporales</taxon>
        <taxon>Micromonosporaceae</taxon>
        <taxon>Hamadaea</taxon>
    </lineage>
</organism>
<keyword evidence="4" id="KW-1185">Reference proteome</keyword>
<keyword evidence="3" id="KW-0547">Nucleotide-binding</keyword>
<dbReference type="Gene3D" id="3.30.565.10">
    <property type="entry name" value="Histidine kinase-like ATPase, C-terminal domain"/>
    <property type="match status" value="1"/>
</dbReference>
<evidence type="ECO:0000259" key="2">
    <source>
        <dbReference type="Pfam" id="PF13581"/>
    </source>
</evidence>
<keyword evidence="1" id="KW-0808">Transferase</keyword>
<dbReference type="InterPro" id="IPR050267">
    <property type="entry name" value="Anti-sigma-factor_SerPK"/>
</dbReference>
<sequence length="131" mass="14004">MVITTSAYLRLPLDHTAPAAARHGAKPVLIGWGCTDETWLGDAAVVISELVSNAVIHADGCVELSLELRGGRVVWIGVADTSSTVPVRRVATVDGGHGLAIVEDLTARLHVQRYHRGKRVWAVLRPCPLGI</sequence>